<gene>
    <name evidence="1" type="ORF">F8C82_04115</name>
</gene>
<reference evidence="1 2" key="1">
    <citation type="submission" date="2019-10" db="EMBL/GenBank/DDBJ databases">
        <title>Genome sequence of Phaeocystidibacter marisrubri JCM30614 (type strain).</title>
        <authorList>
            <person name="Bowman J.P."/>
        </authorList>
    </citation>
    <scope>NUCLEOTIDE SEQUENCE [LARGE SCALE GENOMIC DNA]</scope>
    <source>
        <strain evidence="1 2">JCM 30614</strain>
    </source>
</reference>
<dbReference type="AlphaFoldDB" id="A0A6L3ZI90"/>
<keyword evidence="2" id="KW-1185">Reference proteome</keyword>
<dbReference type="EMBL" id="WBVQ01000001">
    <property type="protein sequence ID" value="KAB2817594.1"/>
    <property type="molecule type" value="Genomic_DNA"/>
</dbReference>
<dbReference type="Proteomes" id="UP000484164">
    <property type="component" value="Unassembled WGS sequence"/>
</dbReference>
<dbReference type="OrthoDB" id="9793352at2"/>
<proteinExistence type="predicted"/>
<dbReference type="RefSeq" id="WP_151692257.1">
    <property type="nucleotide sequence ID" value="NZ_BMGX01000002.1"/>
</dbReference>
<protein>
    <submittedName>
        <fullName evidence="1">ArsR family transcriptional regulator</fullName>
    </submittedName>
</protein>
<comment type="caution">
    <text evidence="1">The sequence shown here is derived from an EMBL/GenBank/DDBJ whole genome shotgun (WGS) entry which is preliminary data.</text>
</comment>
<evidence type="ECO:0000313" key="2">
    <source>
        <dbReference type="Proteomes" id="UP000484164"/>
    </source>
</evidence>
<evidence type="ECO:0000313" key="1">
    <source>
        <dbReference type="EMBL" id="KAB2817594.1"/>
    </source>
</evidence>
<dbReference type="SUPFAM" id="SSF46785">
    <property type="entry name" value="Winged helix' DNA-binding domain"/>
    <property type="match status" value="1"/>
</dbReference>
<organism evidence="1 2">
    <name type="scientific">Phaeocystidibacter marisrubri</name>
    <dbReference type="NCBI Taxonomy" id="1577780"/>
    <lineage>
        <taxon>Bacteria</taxon>
        <taxon>Pseudomonadati</taxon>
        <taxon>Bacteroidota</taxon>
        <taxon>Flavobacteriia</taxon>
        <taxon>Flavobacteriales</taxon>
        <taxon>Phaeocystidibacteraceae</taxon>
        <taxon>Phaeocystidibacter</taxon>
    </lineage>
</organism>
<dbReference type="InterPro" id="IPR036390">
    <property type="entry name" value="WH_DNA-bd_sf"/>
</dbReference>
<sequence>MLNILITSKTRIKLLLKFFLDSESKGYLQGLAQEFGESSNAVRVELNRFEEAGLLESQLDGRKKIFRVNYNHPLVPDITNMVRKVTRLDALIDNVVDRLQGLDEVWISSKSIDDFKSGRIELIFIGEEFDIPYLKSLIKKAENHMNVLIGYKIAKEISDSDKPLFALIWVNK</sequence>
<accession>A0A6L3ZI90</accession>
<dbReference type="Gene3D" id="1.10.10.10">
    <property type="entry name" value="Winged helix-like DNA-binding domain superfamily/Winged helix DNA-binding domain"/>
    <property type="match status" value="1"/>
</dbReference>
<name>A0A6L3ZI90_9FLAO</name>
<dbReference type="InterPro" id="IPR036388">
    <property type="entry name" value="WH-like_DNA-bd_sf"/>
</dbReference>